<feature type="transmembrane region" description="Helical" evidence="4">
    <location>
        <begin position="283"/>
        <end position="301"/>
    </location>
</feature>
<organism evidence="7 8">
    <name type="scientific">Acetobacter tropicalis</name>
    <dbReference type="NCBI Taxonomy" id="104102"/>
    <lineage>
        <taxon>Bacteria</taxon>
        <taxon>Pseudomonadati</taxon>
        <taxon>Pseudomonadota</taxon>
        <taxon>Alphaproteobacteria</taxon>
        <taxon>Acetobacterales</taxon>
        <taxon>Acetobacteraceae</taxon>
        <taxon>Acetobacter</taxon>
    </lineage>
</organism>
<feature type="transmembrane region" description="Helical" evidence="4">
    <location>
        <begin position="107"/>
        <end position="125"/>
    </location>
</feature>
<sequence>MPTPFSAPRPSTVGFSSLYLGIILIGANLRAPITSLGPVLPAIQNELHLSGTTAGLLNSLPLLIFALLSLVAPAVGRLHGLERILGVSVMAILVGTVTRSLDLPGSIWFGTLLLSAGIAFGNVLLPGLVKRDFPTRAAGLIGLYAASMAAMAGLSAGIAEPIARIPGLSWRWAIGIWALLSFGALLMWLPQFRTRQHYLSSAATNDQTFTSPWRHPIGWQVSLFFAFHSLVFYSLVDWFASYAASRGIPLSSAGLMLLVFQVVAVATNLGCAPLLQRLNDQRLLGFICGLLLLAGTSGLVLMPSLSLVWLICAGLGAGVAMVTSLSLFGLRTHNHHQAAVLSGMAQFIGYVGAAAGPLLIGVLHDATGNWSASLWLLVASSMLAMIFATLAGRARTIGKSC</sequence>
<dbReference type="PROSITE" id="PS50850">
    <property type="entry name" value="MFS"/>
    <property type="match status" value="1"/>
</dbReference>
<feature type="transmembrane region" description="Helical" evidence="4">
    <location>
        <begin position="248"/>
        <end position="271"/>
    </location>
</feature>
<dbReference type="GO" id="GO:0022857">
    <property type="term" value="F:transmembrane transporter activity"/>
    <property type="evidence" value="ECO:0007669"/>
    <property type="project" value="InterPro"/>
</dbReference>
<feature type="transmembrane region" description="Helical" evidence="4">
    <location>
        <begin position="84"/>
        <end position="101"/>
    </location>
</feature>
<reference evidence="6 9" key="2">
    <citation type="submission" date="2017-08" db="EMBL/GenBank/DDBJ databases">
        <title>Complete Genome Sequence of Acetobacter tropicalis Oregon-R-modENCODE STRAIN BDGP1, an acetic acid bacterium isolated from Drosophila melanogaster gut.</title>
        <authorList>
            <person name="Wan K.H."/>
            <person name="Yu C."/>
            <person name="Park S."/>
            <person name="Hammonds A.S."/>
            <person name="Booth B.W."/>
            <person name="Celniker S.E."/>
        </authorList>
    </citation>
    <scope>NUCLEOTIDE SEQUENCE [LARGE SCALE GENOMIC DNA]</scope>
    <source>
        <strain evidence="6 9">BDGP1</strain>
    </source>
</reference>
<feature type="transmembrane region" description="Helical" evidence="4">
    <location>
        <begin position="12"/>
        <end position="33"/>
    </location>
</feature>
<dbReference type="Gene3D" id="1.20.1250.20">
    <property type="entry name" value="MFS general substrate transporter like domains"/>
    <property type="match status" value="2"/>
</dbReference>
<dbReference type="Proteomes" id="UP000029448">
    <property type="component" value="Unassembled WGS sequence"/>
</dbReference>
<feature type="domain" description="Major facilitator superfamily (MFS) profile" evidence="5">
    <location>
        <begin position="14"/>
        <end position="396"/>
    </location>
</feature>
<dbReference type="AlphaFoldDB" id="A0A094YJT0"/>
<keyword evidence="1 4" id="KW-0812">Transmembrane</keyword>
<feature type="transmembrane region" description="Helical" evidence="4">
    <location>
        <begin position="53"/>
        <end position="72"/>
    </location>
</feature>
<keyword evidence="2 4" id="KW-1133">Transmembrane helix</keyword>
<evidence type="ECO:0000313" key="8">
    <source>
        <dbReference type="Proteomes" id="UP000029448"/>
    </source>
</evidence>
<evidence type="ECO:0000256" key="2">
    <source>
        <dbReference type="ARBA" id="ARBA00022989"/>
    </source>
</evidence>
<proteinExistence type="predicted"/>
<dbReference type="EMBL" id="JOKM01000110">
    <property type="protein sequence ID" value="KGB20874.1"/>
    <property type="molecule type" value="Genomic_DNA"/>
</dbReference>
<evidence type="ECO:0000256" key="4">
    <source>
        <dbReference type="SAM" id="Phobius"/>
    </source>
</evidence>
<evidence type="ECO:0000313" key="9">
    <source>
        <dbReference type="Proteomes" id="UP000220394"/>
    </source>
</evidence>
<dbReference type="InterPro" id="IPR052524">
    <property type="entry name" value="MFS_Cyanate_Porter"/>
</dbReference>
<feature type="transmembrane region" description="Helical" evidence="4">
    <location>
        <begin position="307"/>
        <end position="328"/>
    </location>
</feature>
<dbReference type="EMBL" id="CP022699">
    <property type="protein sequence ID" value="ATJ91869.1"/>
    <property type="molecule type" value="Genomic_DNA"/>
</dbReference>
<evidence type="ECO:0000256" key="1">
    <source>
        <dbReference type="ARBA" id="ARBA00022692"/>
    </source>
</evidence>
<feature type="transmembrane region" description="Helical" evidence="4">
    <location>
        <begin position="340"/>
        <end position="360"/>
    </location>
</feature>
<evidence type="ECO:0000313" key="6">
    <source>
        <dbReference type="EMBL" id="ATJ91869.1"/>
    </source>
</evidence>
<feature type="transmembrane region" description="Helical" evidence="4">
    <location>
        <begin position="372"/>
        <end position="391"/>
    </location>
</feature>
<feature type="transmembrane region" description="Helical" evidence="4">
    <location>
        <begin position="170"/>
        <end position="189"/>
    </location>
</feature>
<dbReference type="PANTHER" id="PTHR23523:SF2">
    <property type="entry name" value="2-NITROIMIDAZOLE TRANSPORTER"/>
    <property type="match status" value="1"/>
</dbReference>
<dbReference type="RefSeq" id="WP_014106224.1">
    <property type="nucleotide sequence ID" value="NZ_CP022699.1"/>
</dbReference>
<feature type="transmembrane region" description="Helical" evidence="4">
    <location>
        <begin position="217"/>
        <end position="236"/>
    </location>
</feature>
<dbReference type="SUPFAM" id="SSF103473">
    <property type="entry name" value="MFS general substrate transporter"/>
    <property type="match status" value="1"/>
</dbReference>
<accession>A0A094YJT0</accession>
<evidence type="ECO:0000259" key="5">
    <source>
        <dbReference type="PROSITE" id="PS50850"/>
    </source>
</evidence>
<dbReference type="GeneID" id="89478752"/>
<gene>
    <name evidence="7" type="ORF">AtDm6_3392</name>
    <name evidence="6" type="ORF">CIW82_15470</name>
</gene>
<dbReference type="InterPro" id="IPR020846">
    <property type="entry name" value="MFS_dom"/>
</dbReference>
<dbReference type="KEGG" id="ato:CIW82_15470"/>
<feature type="transmembrane region" description="Helical" evidence="4">
    <location>
        <begin position="137"/>
        <end position="158"/>
    </location>
</feature>
<dbReference type="InterPro" id="IPR011701">
    <property type="entry name" value="MFS"/>
</dbReference>
<reference evidence="7 8" key="1">
    <citation type="submission" date="2014-06" db="EMBL/GenBank/DDBJ databases">
        <title>Functional and comparative genomic analyses of the Drosophila gut microbiota identify candidate symbiosis factors.</title>
        <authorList>
            <person name="Newell P.D."/>
            <person name="Chaston J.M."/>
            <person name="Douglas A.E."/>
        </authorList>
    </citation>
    <scope>NUCLEOTIDE SEQUENCE [LARGE SCALE GENOMIC DNA]</scope>
    <source>
        <strain evidence="7 8">DmCS_006</strain>
    </source>
</reference>
<name>A0A094YJT0_9PROT</name>
<protein>
    <submittedName>
        <fullName evidence="6">MFS transporter</fullName>
    </submittedName>
</protein>
<keyword evidence="8" id="KW-1185">Reference proteome</keyword>
<keyword evidence="3 4" id="KW-0472">Membrane</keyword>
<dbReference type="Proteomes" id="UP000220394">
    <property type="component" value="Chromosome"/>
</dbReference>
<dbReference type="InterPro" id="IPR036259">
    <property type="entry name" value="MFS_trans_sf"/>
</dbReference>
<dbReference type="PATRIC" id="fig|104102.7.peg.3344"/>
<evidence type="ECO:0000256" key="3">
    <source>
        <dbReference type="ARBA" id="ARBA00023136"/>
    </source>
</evidence>
<dbReference type="Pfam" id="PF07690">
    <property type="entry name" value="MFS_1"/>
    <property type="match status" value="1"/>
</dbReference>
<evidence type="ECO:0000313" key="7">
    <source>
        <dbReference type="EMBL" id="KGB20874.1"/>
    </source>
</evidence>
<dbReference type="PANTHER" id="PTHR23523">
    <property type="match status" value="1"/>
</dbReference>